<name>A0A7Z2RPF2_VIBPH</name>
<dbReference type="Proteomes" id="UP000856022">
    <property type="component" value="Unassembled WGS sequence"/>
</dbReference>
<evidence type="ECO:0000313" key="2">
    <source>
        <dbReference type="EMBL" id="QHH12248.1"/>
    </source>
</evidence>
<dbReference type="Proteomes" id="UP000464718">
    <property type="component" value="Chromosome ii"/>
</dbReference>
<gene>
    <name evidence="2" type="ORF">EHC69_23505</name>
    <name evidence="1" type="ORF">I7278_05265</name>
</gene>
<accession>A0A7Z2RPF2</accession>
<dbReference type="EMBL" id="CP034299">
    <property type="protein sequence ID" value="QHH12248.1"/>
    <property type="molecule type" value="Genomic_DNA"/>
</dbReference>
<evidence type="ECO:0000313" key="3">
    <source>
        <dbReference type="Proteomes" id="UP000464718"/>
    </source>
</evidence>
<proteinExistence type="predicted"/>
<reference evidence="2 3" key="2">
    <citation type="submission" date="2018-12" db="EMBL/GenBank/DDBJ databases">
        <title>Genomic insights into the evolutionary origins and pathogenicity of five Vibrio parahaemolyticus strains isolated from the shrimp with acute hepatopancreatic necrosis disease (AHPND).</title>
        <authorList>
            <person name="Yang Q."/>
            <person name="Dong X."/>
            <person name="Xie G."/>
            <person name="Fu S."/>
            <person name="Zou P."/>
            <person name="Sun J."/>
            <person name="Wang Y."/>
            <person name="Huang J."/>
        </authorList>
    </citation>
    <scope>NUCLEOTIDE SEQUENCE [LARGE SCALE GENOMIC DNA]</scope>
    <source>
        <strain evidence="2 3">20160303005-1</strain>
    </source>
</reference>
<dbReference type="AlphaFoldDB" id="A0A7Z2RPF2"/>
<reference evidence="1" key="1">
    <citation type="journal article" date="2018" name="Genome Biol.">
        <title>SKESA: strategic k-mer extension for scrupulous assemblies.</title>
        <authorList>
            <person name="Souvorov A."/>
            <person name="Agarwala R."/>
            <person name="Lipman D.J."/>
        </authorList>
    </citation>
    <scope>NUCLEOTIDE SEQUENCE</scope>
    <source>
        <strain evidence="1">1930</strain>
    </source>
</reference>
<dbReference type="EMBL" id="DACQKT010000002">
    <property type="protein sequence ID" value="HAS6676217.1"/>
    <property type="molecule type" value="Genomic_DNA"/>
</dbReference>
<reference evidence="1" key="3">
    <citation type="submission" date="2019-12" db="EMBL/GenBank/DDBJ databases">
        <authorList>
            <consortium name="NCBI Pathogen Detection Project"/>
        </authorList>
    </citation>
    <scope>NUCLEOTIDE SEQUENCE</scope>
    <source>
        <strain evidence="1">1930</strain>
    </source>
</reference>
<evidence type="ECO:0000313" key="1">
    <source>
        <dbReference type="EMBL" id="HAS6676217.1"/>
    </source>
</evidence>
<protein>
    <submittedName>
        <fullName evidence="1">Uncharacterized protein</fullName>
    </submittedName>
</protein>
<organism evidence="1">
    <name type="scientific">Vibrio parahaemolyticus</name>
    <dbReference type="NCBI Taxonomy" id="670"/>
    <lineage>
        <taxon>Bacteria</taxon>
        <taxon>Pseudomonadati</taxon>
        <taxon>Pseudomonadota</taxon>
        <taxon>Gammaproteobacteria</taxon>
        <taxon>Vibrionales</taxon>
        <taxon>Vibrionaceae</taxon>
        <taxon>Vibrio</taxon>
    </lineage>
</organism>
<sequence length="47" mass="5563">MCTKRANQPTEYARQISDNFLIFKHQIFTSNHSHLLLCTLLQIILME</sequence>